<keyword evidence="3" id="KW-1185">Reference proteome</keyword>
<feature type="transmembrane region" description="Helical" evidence="1">
    <location>
        <begin position="170"/>
        <end position="189"/>
    </location>
</feature>
<dbReference type="EMBL" id="QGEG01000001">
    <property type="protein sequence ID" value="PWL39624.1"/>
    <property type="molecule type" value="Genomic_DNA"/>
</dbReference>
<feature type="transmembrane region" description="Helical" evidence="1">
    <location>
        <begin position="83"/>
        <end position="104"/>
    </location>
</feature>
<organism evidence="2 3">
    <name type="scientific">Flagellimonas aquimarina</name>
    <dbReference type="NCBI Taxonomy" id="2201895"/>
    <lineage>
        <taxon>Bacteria</taxon>
        <taxon>Pseudomonadati</taxon>
        <taxon>Bacteroidota</taxon>
        <taxon>Flavobacteriia</taxon>
        <taxon>Flavobacteriales</taxon>
        <taxon>Flavobacteriaceae</taxon>
        <taxon>Flagellimonas</taxon>
    </lineage>
</organism>
<evidence type="ECO:0000313" key="3">
    <source>
        <dbReference type="Proteomes" id="UP000245762"/>
    </source>
</evidence>
<protein>
    <submittedName>
        <fullName evidence="2">Uncharacterized protein</fullName>
    </submittedName>
</protein>
<dbReference type="AlphaFoldDB" id="A0A316L0I7"/>
<keyword evidence="1" id="KW-0472">Membrane</keyword>
<proteinExistence type="predicted"/>
<evidence type="ECO:0000313" key="2">
    <source>
        <dbReference type="EMBL" id="PWL39624.1"/>
    </source>
</evidence>
<comment type="caution">
    <text evidence="2">The sequence shown here is derived from an EMBL/GenBank/DDBJ whole genome shotgun (WGS) entry which is preliminary data.</text>
</comment>
<feature type="transmembrane region" description="Helical" evidence="1">
    <location>
        <begin position="111"/>
        <end position="133"/>
    </location>
</feature>
<sequence>MAAKTDIELLEYVEKKSRFQERAVLAASWELEKRGRTTEDVKKLIVELEKKESFAESESIVKPKPSNVTEDPNAPLLYSPKFILVYGALFSVLFGGILMAVNFARLGKQKLAWMVALSALLYSVLQGTLLNSIDQDMLTVPLTILGVYLLEQLIWKPNVSPDLKYRKRKIWIPLLIAIGIWGPIFYLIITGG</sequence>
<dbReference type="Proteomes" id="UP000245762">
    <property type="component" value="Unassembled WGS sequence"/>
</dbReference>
<accession>A0A316L0I7</accession>
<name>A0A316L0I7_9FLAO</name>
<reference evidence="2 3" key="1">
    <citation type="submission" date="2018-05" db="EMBL/GenBank/DDBJ databases">
        <title>Complete genome sequence of Flagellimonas aquimarina ECD12 isolated from seaweed Ecklonia cava.</title>
        <authorList>
            <person name="Choi S."/>
            <person name="Seong C."/>
        </authorList>
    </citation>
    <scope>NUCLEOTIDE SEQUENCE [LARGE SCALE GENOMIC DNA]</scope>
    <source>
        <strain evidence="2 3">ECD12</strain>
    </source>
</reference>
<evidence type="ECO:0000256" key="1">
    <source>
        <dbReference type="SAM" id="Phobius"/>
    </source>
</evidence>
<keyword evidence="1" id="KW-1133">Transmembrane helix</keyword>
<keyword evidence="1" id="KW-0812">Transmembrane</keyword>
<gene>
    <name evidence="2" type="ORF">DKG77_01975</name>
</gene>